<dbReference type="PANTHER" id="PTHR10983">
    <property type="entry name" value="1-ACYLGLYCEROL-3-PHOSPHATE ACYLTRANSFERASE-RELATED"/>
    <property type="match status" value="1"/>
</dbReference>
<dbReference type="InterPro" id="IPR002123">
    <property type="entry name" value="Plipid/glycerol_acylTrfase"/>
</dbReference>
<evidence type="ECO:0000256" key="2">
    <source>
        <dbReference type="ARBA" id="ARBA00022679"/>
    </source>
</evidence>
<dbReference type="PANTHER" id="PTHR10983:SF16">
    <property type="entry name" value="LYSOCARDIOLIPIN ACYLTRANSFERASE 1"/>
    <property type="match status" value="1"/>
</dbReference>
<feature type="transmembrane region" description="Helical" evidence="4">
    <location>
        <begin position="317"/>
        <end position="348"/>
    </location>
</feature>
<keyword evidence="2" id="KW-0808">Transferase</keyword>
<keyword evidence="4" id="KW-1133">Transmembrane helix</keyword>
<dbReference type="SMART" id="SM00563">
    <property type="entry name" value="PlsC"/>
    <property type="match status" value="2"/>
</dbReference>
<evidence type="ECO:0000313" key="6">
    <source>
        <dbReference type="Proteomes" id="UP000038045"/>
    </source>
</evidence>
<evidence type="ECO:0000259" key="5">
    <source>
        <dbReference type="SMART" id="SM00563"/>
    </source>
</evidence>
<evidence type="ECO:0000256" key="3">
    <source>
        <dbReference type="ARBA" id="ARBA00023315"/>
    </source>
</evidence>
<comment type="similarity">
    <text evidence="1">Belongs to the 1-acyl-sn-glycerol-3-phosphate acyltransferase family.</text>
</comment>
<dbReference type="CDD" id="cd07990">
    <property type="entry name" value="LPLAT_LCLAT1-like"/>
    <property type="match status" value="2"/>
</dbReference>
<proteinExistence type="inferred from homology"/>
<sequence>MMLRRIKGFVYILLLFISTLYGSIFVLFPFVIFIKIAPNLWRFVADRAVAFWLTFPAALCEILFGIEFFISGDEISSSEPAIMIMNHHTRLDWMFLWNALYKINPWLLVTEKISLKKPLKDIFGMGWAMQCAGYLFLERDFKNDQKNMESAIKYYSKSGNNYQILLFPEGTDKGVSATKKSHDFAIKHGLPQYDNVLHPRTAGFEYLIELMRRYNYINCVYDITVGYDQVTQSEIELAISGKMPGYVHFDIKRYDLREFTNENNIHLKDSGPGQYLKKIWAEKERKLEKFYQQKNSSKRFIMGEPETVSKSPFYFKVFGALVASLLLLSTLFGSIFMLWPFTFLIILYPSLWRRFADILVGLWFLFPAGLLELCYGIKFTVTGDIISHTSPALIIMNHRTRLDWLFFWNVLYRMNPILLTTEKIILKYFLKLIPGAGYSMCCNAFIFLRRTFTKDQGSIDTILTYYRDTQNAYQILLFPEGTDKDELGVAKSDKYAEKFGLKKYQYVLHPRTTGFVHILKKLRELQYIDYVYDVTVAYADKIVQGEDDIVKLGVFPKNIHFDIKKINVKDIDITDDGIEEWLKNKWTEKETKLEKFYEISQENLRTFYSDTKPNEHFILSKQAKREMITIVAFWILVVCCIFYLMVTYLPVVIFFCSGLLFFVVCQIFAGGIEFIMPKFVKSIKNCNIEGKTLIDKDLK</sequence>
<protein>
    <submittedName>
        <fullName evidence="7">PlsC domain-containing protein</fullName>
    </submittedName>
</protein>
<dbReference type="GO" id="GO:0036149">
    <property type="term" value="P:phosphatidylinositol acyl-chain remodeling"/>
    <property type="evidence" value="ECO:0007669"/>
    <property type="project" value="TreeGrafter"/>
</dbReference>
<dbReference type="SUPFAM" id="SSF69593">
    <property type="entry name" value="Glycerol-3-phosphate (1)-acyltransferase"/>
    <property type="match status" value="2"/>
</dbReference>
<organism evidence="6 7">
    <name type="scientific">Parastrongyloides trichosuri</name>
    <name type="common">Possum-specific nematode worm</name>
    <dbReference type="NCBI Taxonomy" id="131310"/>
    <lineage>
        <taxon>Eukaryota</taxon>
        <taxon>Metazoa</taxon>
        <taxon>Ecdysozoa</taxon>
        <taxon>Nematoda</taxon>
        <taxon>Chromadorea</taxon>
        <taxon>Rhabditida</taxon>
        <taxon>Tylenchina</taxon>
        <taxon>Panagrolaimomorpha</taxon>
        <taxon>Strongyloidoidea</taxon>
        <taxon>Strongyloididae</taxon>
        <taxon>Parastrongyloides</taxon>
    </lineage>
</organism>
<name>A0A0N4ZRD9_PARTI</name>
<dbReference type="Proteomes" id="UP000038045">
    <property type="component" value="Unplaced"/>
</dbReference>
<dbReference type="Pfam" id="PF01553">
    <property type="entry name" value="Acyltransferase"/>
    <property type="match status" value="2"/>
</dbReference>
<evidence type="ECO:0000256" key="4">
    <source>
        <dbReference type="SAM" id="Phobius"/>
    </source>
</evidence>
<dbReference type="InterPro" id="IPR032098">
    <property type="entry name" value="Acyltransf_C"/>
</dbReference>
<dbReference type="GO" id="GO:0005783">
    <property type="term" value="C:endoplasmic reticulum"/>
    <property type="evidence" value="ECO:0007669"/>
    <property type="project" value="TreeGrafter"/>
</dbReference>
<keyword evidence="4" id="KW-0812">Transmembrane</keyword>
<dbReference type="GO" id="GO:0016746">
    <property type="term" value="F:acyltransferase activity"/>
    <property type="evidence" value="ECO:0007669"/>
    <property type="project" value="UniProtKB-KW"/>
</dbReference>
<feature type="domain" description="Phospholipid/glycerol acyltransferase" evidence="5">
    <location>
        <begin position="81"/>
        <end position="205"/>
    </location>
</feature>
<feature type="transmembrane region" description="Helical" evidence="4">
    <location>
        <begin position="49"/>
        <end position="70"/>
    </location>
</feature>
<dbReference type="AlphaFoldDB" id="A0A0N4ZRD9"/>
<dbReference type="STRING" id="131310.A0A0N4ZRD9"/>
<feature type="transmembrane region" description="Helical" evidence="4">
    <location>
        <begin position="12"/>
        <end position="37"/>
    </location>
</feature>
<feature type="transmembrane region" description="Helical" evidence="4">
    <location>
        <begin position="652"/>
        <end position="675"/>
    </location>
</feature>
<feature type="domain" description="Phospholipid/glycerol acyltransferase" evidence="5">
    <location>
        <begin position="392"/>
        <end position="516"/>
    </location>
</feature>
<dbReference type="WBParaSite" id="PTRK_0001107400.1">
    <property type="protein sequence ID" value="PTRK_0001107400.1"/>
    <property type="gene ID" value="PTRK_0001107400"/>
</dbReference>
<reference evidence="7" key="1">
    <citation type="submission" date="2017-02" db="UniProtKB">
        <authorList>
            <consortium name="WormBaseParasite"/>
        </authorList>
    </citation>
    <scope>IDENTIFICATION</scope>
</reference>
<keyword evidence="4" id="KW-0472">Membrane</keyword>
<evidence type="ECO:0000256" key="1">
    <source>
        <dbReference type="ARBA" id="ARBA00008655"/>
    </source>
</evidence>
<dbReference type="Pfam" id="PF16076">
    <property type="entry name" value="Acyltransf_C"/>
    <property type="match status" value="1"/>
</dbReference>
<evidence type="ECO:0000313" key="7">
    <source>
        <dbReference type="WBParaSite" id="PTRK_0001107400.1"/>
    </source>
</evidence>
<feature type="transmembrane region" description="Helical" evidence="4">
    <location>
        <begin position="360"/>
        <end position="381"/>
    </location>
</feature>
<feature type="transmembrane region" description="Helical" evidence="4">
    <location>
        <begin position="627"/>
        <end position="646"/>
    </location>
</feature>
<keyword evidence="6" id="KW-1185">Reference proteome</keyword>
<keyword evidence="3" id="KW-0012">Acyltransferase</keyword>
<accession>A0A0N4ZRD9</accession>